<organism evidence="2 3">
    <name type="scientific">Austropuccinia psidii MF-1</name>
    <dbReference type="NCBI Taxonomy" id="1389203"/>
    <lineage>
        <taxon>Eukaryota</taxon>
        <taxon>Fungi</taxon>
        <taxon>Dikarya</taxon>
        <taxon>Basidiomycota</taxon>
        <taxon>Pucciniomycotina</taxon>
        <taxon>Pucciniomycetes</taxon>
        <taxon>Pucciniales</taxon>
        <taxon>Sphaerophragmiaceae</taxon>
        <taxon>Austropuccinia</taxon>
    </lineage>
</organism>
<dbReference type="EMBL" id="AVOT02000265">
    <property type="protein sequence ID" value="MBW0462036.1"/>
    <property type="molecule type" value="Genomic_DNA"/>
</dbReference>
<evidence type="ECO:0000256" key="1">
    <source>
        <dbReference type="SAM" id="MobiDB-lite"/>
    </source>
</evidence>
<feature type="region of interest" description="Disordered" evidence="1">
    <location>
        <begin position="1"/>
        <end position="63"/>
    </location>
</feature>
<name>A0A9Q3BBN1_9BASI</name>
<comment type="caution">
    <text evidence="2">The sequence shown here is derived from an EMBL/GenBank/DDBJ whole genome shotgun (WGS) entry which is preliminary data.</text>
</comment>
<keyword evidence="3" id="KW-1185">Reference proteome</keyword>
<protein>
    <submittedName>
        <fullName evidence="2">Uncharacterized protein</fullName>
    </submittedName>
</protein>
<evidence type="ECO:0000313" key="2">
    <source>
        <dbReference type="EMBL" id="MBW0462036.1"/>
    </source>
</evidence>
<evidence type="ECO:0000313" key="3">
    <source>
        <dbReference type="Proteomes" id="UP000765509"/>
    </source>
</evidence>
<reference evidence="2" key="1">
    <citation type="submission" date="2021-03" db="EMBL/GenBank/DDBJ databases">
        <title>Draft genome sequence of rust myrtle Austropuccinia psidii MF-1, a brazilian biotype.</title>
        <authorList>
            <person name="Quecine M.C."/>
            <person name="Pachon D.M.R."/>
            <person name="Bonatelli M.L."/>
            <person name="Correr F.H."/>
            <person name="Franceschini L.M."/>
            <person name="Leite T.F."/>
            <person name="Margarido G.R.A."/>
            <person name="Almeida C.A."/>
            <person name="Ferrarezi J.A."/>
            <person name="Labate C.A."/>
        </authorList>
    </citation>
    <scope>NUCLEOTIDE SEQUENCE</scope>
    <source>
        <strain evidence="2">MF-1</strain>
    </source>
</reference>
<proteinExistence type="predicted"/>
<feature type="region of interest" description="Disordered" evidence="1">
    <location>
        <begin position="80"/>
        <end position="106"/>
    </location>
</feature>
<dbReference type="Proteomes" id="UP000765509">
    <property type="component" value="Unassembled WGS sequence"/>
</dbReference>
<accession>A0A9Q3BBN1</accession>
<dbReference type="AlphaFoldDB" id="A0A9Q3BBN1"/>
<gene>
    <name evidence="2" type="ORF">O181_001751</name>
</gene>
<feature type="compositionally biased region" description="Polar residues" evidence="1">
    <location>
        <begin position="28"/>
        <end position="37"/>
    </location>
</feature>
<sequence>MEHGQQEVQPSFKLGRPWSRLKEDMSQRHTLQRSYGNHQKIESQKEVQTLGRKGRRDKGESGHYLSHIIATQPDIEYSDSFSLARSEPKRLPSGFTPFRHQQRSDQ</sequence>